<dbReference type="PANTHER" id="PTHR43194:SF2">
    <property type="entry name" value="PEROXISOMAL MEMBRANE PROTEIN LPX1"/>
    <property type="match status" value="1"/>
</dbReference>
<dbReference type="Gene3D" id="3.40.50.1820">
    <property type="entry name" value="alpha/beta hydrolase"/>
    <property type="match status" value="1"/>
</dbReference>
<dbReference type="InterPro" id="IPR000073">
    <property type="entry name" value="AB_hydrolase_1"/>
</dbReference>
<keyword evidence="1" id="KW-0732">Signal</keyword>
<organism evidence="3 4">
    <name type="scientific">Pendulispora brunnea</name>
    <dbReference type="NCBI Taxonomy" id="2905690"/>
    <lineage>
        <taxon>Bacteria</taxon>
        <taxon>Pseudomonadati</taxon>
        <taxon>Myxococcota</taxon>
        <taxon>Myxococcia</taxon>
        <taxon>Myxococcales</taxon>
        <taxon>Sorangiineae</taxon>
        <taxon>Pendulisporaceae</taxon>
        <taxon>Pendulispora</taxon>
    </lineage>
</organism>
<evidence type="ECO:0000313" key="3">
    <source>
        <dbReference type="EMBL" id="WXA92537.1"/>
    </source>
</evidence>
<protein>
    <submittedName>
        <fullName evidence="3">Alpha/beta hydrolase</fullName>
    </submittedName>
</protein>
<evidence type="ECO:0000313" key="4">
    <source>
        <dbReference type="Proteomes" id="UP001379533"/>
    </source>
</evidence>
<dbReference type="Pfam" id="PF12697">
    <property type="entry name" value="Abhydrolase_6"/>
    <property type="match status" value="1"/>
</dbReference>
<feature type="chain" id="PRO_5047314627" evidence="1">
    <location>
        <begin position="26"/>
        <end position="334"/>
    </location>
</feature>
<proteinExistence type="predicted"/>
<name>A0ABZ2K1C0_9BACT</name>
<keyword evidence="4" id="KW-1185">Reference proteome</keyword>
<dbReference type="Proteomes" id="UP001379533">
    <property type="component" value="Chromosome"/>
</dbReference>
<dbReference type="GO" id="GO:0016787">
    <property type="term" value="F:hydrolase activity"/>
    <property type="evidence" value="ECO:0007669"/>
    <property type="project" value="UniProtKB-KW"/>
</dbReference>
<reference evidence="3 4" key="1">
    <citation type="submission" date="2021-12" db="EMBL/GenBank/DDBJ databases">
        <title>Discovery of the Pendulisporaceae a myxobacterial family with distinct sporulation behavior and unique specialized metabolism.</title>
        <authorList>
            <person name="Garcia R."/>
            <person name="Popoff A."/>
            <person name="Bader C.D."/>
            <person name="Loehr J."/>
            <person name="Walesch S."/>
            <person name="Walt C."/>
            <person name="Boldt J."/>
            <person name="Bunk B."/>
            <person name="Haeckl F.J.F.P.J."/>
            <person name="Gunesch A.P."/>
            <person name="Birkelbach J."/>
            <person name="Nuebel U."/>
            <person name="Pietschmann T."/>
            <person name="Bach T."/>
            <person name="Mueller R."/>
        </authorList>
    </citation>
    <scope>NUCLEOTIDE SEQUENCE [LARGE SCALE GENOMIC DNA]</scope>
    <source>
        <strain evidence="3 4">MSr12523</strain>
    </source>
</reference>
<evidence type="ECO:0000259" key="2">
    <source>
        <dbReference type="Pfam" id="PF12697"/>
    </source>
</evidence>
<feature type="domain" description="AB hydrolase-1" evidence="2">
    <location>
        <begin position="73"/>
        <end position="323"/>
    </location>
</feature>
<dbReference type="InterPro" id="IPR050228">
    <property type="entry name" value="Carboxylesterase_BioH"/>
</dbReference>
<dbReference type="RefSeq" id="WP_394843139.1">
    <property type="nucleotide sequence ID" value="NZ_CP089982.1"/>
</dbReference>
<dbReference type="EMBL" id="CP089982">
    <property type="protein sequence ID" value="WXA92537.1"/>
    <property type="molecule type" value="Genomic_DNA"/>
</dbReference>
<evidence type="ECO:0000256" key="1">
    <source>
        <dbReference type="SAM" id="SignalP"/>
    </source>
</evidence>
<keyword evidence="3" id="KW-0378">Hydrolase</keyword>
<gene>
    <name evidence="3" type="ORF">LZC95_39570</name>
</gene>
<dbReference type="SUPFAM" id="SSF53474">
    <property type="entry name" value="alpha/beta-Hydrolases"/>
    <property type="match status" value="1"/>
</dbReference>
<accession>A0ABZ2K1C0</accession>
<dbReference type="PANTHER" id="PTHR43194">
    <property type="entry name" value="HYDROLASE ALPHA/BETA FOLD FAMILY"/>
    <property type="match status" value="1"/>
</dbReference>
<dbReference type="InterPro" id="IPR029058">
    <property type="entry name" value="AB_hydrolase_fold"/>
</dbReference>
<sequence>MGLMSRRCFATTLSMGILCAVSAQGQEARGAACPPSCERVTFDVHLQPGAADAYRMVGSLCARGPVVPHTLQILLHGATYTKEYWDFPYARPRYSYVAAQTAAGFATLSLDGLGAGESDHPPAAQVTTAANAYAVHQIIQTMQSGSFLRSFRPERIVLVGHSLGAAVAAVEAATYQDVDGVIFSGILHNQGPDNFTLYQNLQPAAPEGYVTTIAGQRGPLFYRSEYAESAVIEADERLKSTVSATQFSDAAAGAAATASIRVPVLVAVGDEDSTYCSPPSCSETGALEREKAFYTPEARVEVVGIPQVGHSLNLHRRAGAWFAAAAAWTARRVH</sequence>
<feature type="signal peptide" evidence="1">
    <location>
        <begin position="1"/>
        <end position="25"/>
    </location>
</feature>